<evidence type="ECO:0000256" key="1">
    <source>
        <dbReference type="SAM" id="MobiDB-lite"/>
    </source>
</evidence>
<evidence type="ECO:0000313" key="3">
    <source>
        <dbReference type="EMBL" id="EFR03848.1"/>
    </source>
</evidence>
<dbReference type="SUPFAM" id="SSF48371">
    <property type="entry name" value="ARM repeat"/>
    <property type="match status" value="1"/>
</dbReference>
<dbReference type="eggNOG" id="ENOG502RXE8">
    <property type="taxonomic scope" value="Eukaryota"/>
</dbReference>
<sequence length="857" mass="95288">MTPSIFSDSRPQSSKVSALRSILPSGGHKRSKSAFEAAVRGGPVHQSNPLAANCLLPADHPHYRPQQQYQQPYPDREANRNASNSRAPLQDNSNPPGKALHKRSKSTLSLKSLLKDKGTKDKDKDKDQALKEPVKQEAAPRRSKPKRTKSSTSLSSLFRKHQSRQKDNDSGSRDKENFSPTDIFDDAASIVPSVYTAHLPPDNGSGSRYVPENRRTVAEEMSLYTPQGYSPSKQRNFHDHHQPSLTRSDKSRRKSESIPSTSAGVREMLATGRKPSPLGPHNSNLPERKSSSSSNNSQASSKSNEALAKRRVSNGRRSSRVMAAIAAFNAKDQQSATPKQNDPKATAIENAFEQLLESRNIPLNMRDKMRALDTNIKADFVNKHEMTPTTPSGTSQKKFGFFSSDKEAEKGADSGSRKSATKTRARSRTFTKNDSSNSKKGKGETTPSKRPKSVDFSRPSSSSSRGISATVLNSLQYIRTPKETDEPSDFVHYLKEVQKPEIVEIAKLHKLRILLRNETVAWVTEFMSCGGMDELIQLLYRIIKVEWREEHEDTLMHEVLLCLKALCTTTTALNHIRSIESHLFPTLLNMLFDDEKKGPSEFSTRGIIISLLFTLLSNAGPGEQVSRAHTILSYMRDPAPPETAQPLSFIADIYQPRPYRVWCKEVTNVTKEVFWMFLHHYNVVPATSSSEDGSVDPSQPYSERHFPPPHPPVPAAPYIGGVEWEATSYLANHLDLMNGIIASMPTAEERNRLRTDLKASGFEKVMGRSLRTCKEQFYPALHAGLKVWVAAAAEDGWDYQFVREGPPRDAPPSSPIKTAGNQSPKKRPGIVSEAPPRLDLNVGVTSPDQRKSSGDWL</sequence>
<dbReference type="RefSeq" id="XP_003170856.1">
    <property type="nucleotide sequence ID" value="XM_003170808.1"/>
</dbReference>
<feature type="region of interest" description="Disordered" evidence="1">
    <location>
        <begin position="1"/>
        <end position="184"/>
    </location>
</feature>
<dbReference type="Pfam" id="PF06371">
    <property type="entry name" value="Drf_GBD"/>
    <property type="match status" value="1"/>
</dbReference>
<evidence type="ECO:0000259" key="2">
    <source>
        <dbReference type="SMART" id="SM01140"/>
    </source>
</evidence>
<feature type="compositionally biased region" description="Basic and acidic residues" evidence="1">
    <location>
        <begin position="113"/>
        <end position="140"/>
    </location>
</feature>
<feature type="region of interest" description="Disordered" evidence="1">
    <location>
        <begin position="804"/>
        <end position="857"/>
    </location>
</feature>
<dbReference type="Gene3D" id="1.25.10.10">
    <property type="entry name" value="Leucine-rich Repeat Variant"/>
    <property type="match status" value="1"/>
</dbReference>
<evidence type="ECO:0000313" key="4">
    <source>
        <dbReference type="Proteomes" id="UP000002669"/>
    </source>
</evidence>
<dbReference type="InterPro" id="IPR016024">
    <property type="entry name" value="ARM-type_fold"/>
</dbReference>
<protein>
    <recommendedName>
        <fullName evidence="2">Formin GTPase-binding domain-containing protein</fullName>
    </recommendedName>
</protein>
<dbReference type="OMA" id="WERCMGG"/>
<proteinExistence type="predicted"/>
<feature type="compositionally biased region" description="Low complexity" evidence="1">
    <location>
        <begin position="454"/>
        <end position="467"/>
    </location>
</feature>
<name>E4V1D3_ARTGP</name>
<dbReference type="VEuPathDB" id="FungiDB:MGYG_06848"/>
<dbReference type="GO" id="GO:0031267">
    <property type="term" value="F:small GTPase binding"/>
    <property type="evidence" value="ECO:0007669"/>
    <property type="project" value="InterPro"/>
</dbReference>
<feature type="domain" description="Formin GTPase-binding" evidence="2">
    <location>
        <begin position="340"/>
        <end position="615"/>
    </location>
</feature>
<dbReference type="OrthoDB" id="2155261at2759"/>
<dbReference type="Proteomes" id="UP000002669">
    <property type="component" value="Unassembled WGS sequence"/>
</dbReference>
<dbReference type="InParanoid" id="E4V1D3"/>
<dbReference type="AlphaFoldDB" id="E4V1D3"/>
<dbReference type="SMART" id="SM01140">
    <property type="entry name" value="Drf_GBD"/>
    <property type="match status" value="1"/>
</dbReference>
<feature type="compositionally biased region" description="Basic residues" evidence="1">
    <location>
        <begin position="419"/>
        <end position="429"/>
    </location>
</feature>
<feature type="region of interest" description="Disordered" evidence="1">
    <location>
        <begin position="405"/>
        <end position="467"/>
    </location>
</feature>
<feature type="compositionally biased region" description="Basic and acidic residues" evidence="1">
    <location>
        <begin position="164"/>
        <end position="177"/>
    </location>
</feature>
<feature type="compositionally biased region" description="Polar residues" evidence="1">
    <location>
        <begin position="687"/>
        <end position="701"/>
    </location>
</feature>
<feature type="region of interest" description="Disordered" evidence="1">
    <location>
        <begin position="226"/>
        <end position="318"/>
    </location>
</feature>
<dbReference type="HOGENOM" id="CLU_008022_0_0_1"/>
<keyword evidence="4" id="KW-1185">Reference proteome</keyword>
<feature type="compositionally biased region" description="Low complexity" evidence="1">
    <location>
        <begin position="64"/>
        <end position="73"/>
    </location>
</feature>
<accession>E4V1D3</accession>
<feature type="compositionally biased region" description="Polar residues" evidence="1">
    <location>
        <begin position="80"/>
        <end position="95"/>
    </location>
</feature>
<dbReference type="InterPro" id="IPR011989">
    <property type="entry name" value="ARM-like"/>
</dbReference>
<organism evidence="4">
    <name type="scientific">Arthroderma gypseum (strain ATCC MYA-4604 / CBS 118893)</name>
    <name type="common">Microsporum gypseum</name>
    <dbReference type="NCBI Taxonomy" id="535722"/>
    <lineage>
        <taxon>Eukaryota</taxon>
        <taxon>Fungi</taxon>
        <taxon>Dikarya</taxon>
        <taxon>Ascomycota</taxon>
        <taxon>Pezizomycotina</taxon>
        <taxon>Eurotiomycetes</taxon>
        <taxon>Eurotiomycetidae</taxon>
        <taxon>Onygenales</taxon>
        <taxon>Arthrodermataceae</taxon>
        <taxon>Nannizzia</taxon>
    </lineage>
</organism>
<feature type="compositionally biased region" description="Basic and acidic residues" evidence="1">
    <location>
        <begin position="848"/>
        <end position="857"/>
    </location>
</feature>
<feature type="compositionally biased region" description="Basic residues" evidence="1">
    <location>
        <begin position="309"/>
        <end position="318"/>
    </location>
</feature>
<dbReference type="GeneID" id="10026099"/>
<feature type="compositionally biased region" description="Low complexity" evidence="1">
    <location>
        <begin position="291"/>
        <end position="304"/>
    </location>
</feature>
<dbReference type="GO" id="GO:0003779">
    <property type="term" value="F:actin binding"/>
    <property type="evidence" value="ECO:0007669"/>
    <property type="project" value="InterPro"/>
</dbReference>
<dbReference type="GO" id="GO:0030036">
    <property type="term" value="P:actin cytoskeleton organization"/>
    <property type="evidence" value="ECO:0007669"/>
    <property type="project" value="InterPro"/>
</dbReference>
<feature type="compositionally biased region" description="Basic and acidic residues" evidence="1">
    <location>
        <begin position="405"/>
        <end position="416"/>
    </location>
</feature>
<feature type="compositionally biased region" description="Polar residues" evidence="1">
    <location>
        <begin position="1"/>
        <end position="16"/>
    </location>
</feature>
<gene>
    <name evidence="3" type="ORF">MGYG_06848</name>
</gene>
<reference evidence="4" key="1">
    <citation type="journal article" date="2012" name="MBio">
        <title>Comparative genome analysis of Trichophyton rubrum and related dermatophytes reveals candidate genes involved in infection.</title>
        <authorList>
            <person name="Martinez D.A."/>
            <person name="Oliver B.G."/>
            <person name="Graeser Y."/>
            <person name="Goldberg J.M."/>
            <person name="Li W."/>
            <person name="Martinez-Rossi N.M."/>
            <person name="Monod M."/>
            <person name="Shelest E."/>
            <person name="Barton R.C."/>
            <person name="Birch E."/>
            <person name="Brakhage A.A."/>
            <person name="Chen Z."/>
            <person name="Gurr S.J."/>
            <person name="Heiman D."/>
            <person name="Heitman J."/>
            <person name="Kosti I."/>
            <person name="Rossi A."/>
            <person name="Saif S."/>
            <person name="Samalova M."/>
            <person name="Saunders C.W."/>
            <person name="Shea T."/>
            <person name="Summerbell R.C."/>
            <person name="Xu J."/>
            <person name="Young S."/>
            <person name="Zeng Q."/>
            <person name="Birren B.W."/>
            <person name="Cuomo C.A."/>
            <person name="White T.C."/>
        </authorList>
    </citation>
    <scope>NUCLEOTIDE SEQUENCE [LARGE SCALE GENOMIC DNA]</scope>
    <source>
        <strain evidence="4">ATCC MYA-4604 / CBS 118893</strain>
    </source>
</reference>
<feature type="region of interest" description="Disordered" evidence="1">
    <location>
        <begin position="687"/>
        <end position="708"/>
    </location>
</feature>
<dbReference type="InterPro" id="IPR010473">
    <property type="entry name" value="GTPase-bd"/>
</dbReference>
<dbReference type="EMBL" id="DS989827">
    <property type="protein sequence ID" value="EFR03848.1"/>
    <property type="molecule type" value="Genomic_DNA"/>
</dbReference>